<evidence type="ECO:0000256" key="2">
    <source>
        <dbReference type="SAM" id="MobiDB-lite"/>
    </source>
</evidence>
<sequence>MSEQESKKSSSESPDKTNPIMIGRPRLSAGDNDAIGYVTPTVSPSSEHKFLIPSPMVTRRTRTFSASRRANEGPVYHGVCELFSRSKGHGFIRPKGQNSGERIFMHVSDIDCDYVPLPGDEVSYKLTPLPMKNDQFQAVEVRITGMTVEEGKQHVRWDGAPAPM</sequence>
<dbReference type="InterPro" id="IPR011129">
    <property type="entry name" value="CSD"/>
</dbReference>
<dbReference type="InterPro" id="IPR002059">
    <property type="entry name" value="CSP_DNA-bd"/>
</dbReference>
<dbReference type="PANTHER" id="PTHR12962">
    <property type="entry name" value="CALCIUM-REGULATED HEAT STABLE PROTEIN CRHSP-24-RELATED"/>
    <property type="match status" value="1"/>
</dbReference>
<feature type="compositionally biased region" description="Basic and acidic residues" evidence="2">
    <location>
        <begin position="1"/>
        <end position="15"/>
    </location>
</feature>
<evidence type="ECO:0000259" key="3">
    <source>
        <dbReference type="PROSITE" id="PS51857"/>
    </source>
</evidence>
<dbReference type="Pfam" id="PF00313">
    <property type="entry name" value="CSD"/>
    <property type="match status" value="1"/>
</dbReference>
<dbReference type="SUPFAM" id="SSF50249">
    <property type="entry name" value="Nucleic acid-binding proteins"/>
    <property type="match status" value="1"/>
</dbReference>
<protein>
    <submittedName>
        <fullName evidence="4">Calcium-regulated heat stable protein 1-like</fullName>
    </submittedName>
</protein>
<dbReference type="GO" id="GO:0003730">
    <property type="term" value="F:mRNA 3'-UTR binding"/>
    <property type="evidence" value="ECO:0007669"/>
    <property type="project" value="TreeGrafter"/>
</dbReference>
<dbReference type="GO" id="GO:0005737">
    <property type="term" value="C:cytoplasm"/>
    <property type="evidence" value="ECO:0007669"/>
    <property type="project" value="TreeGrafter"/>
</dbReference>
<dbReference type="InterPro" id="IPR052069">
    <property type="entry name" value="Ca-reg_mRNA-binding_domain"/>
</dbReference>
<gene>
    <name evidence="4" type="primary">Carhsp1</name>
</gene>
<proteinExistence type="evidence at transcript level"/>
<reference evidence="4" key="1">
    <citation type="submission" date="2020-04" db="EMBL/GenBank/DDBJ databases">
        <authorList>
            <person name="Neveu A P."/>
        </authorList>
    </citation>
    <scope>NUCLEOTIDE SEQUENCE</scope>
    <source>
        <tissue evidence="4">Whole embryo</tissue>
    </source>
</reference>
<dbReference type="InterPro" id="IPR012340">
    <property type="entry name" value="NA-bd_OB-fold"/>
</dbReference>
<organism evidence="4">
    <name type="scientific">Phallusia mammillata</name>
    <dbReference type="NCBI Taxonomy" id="59560"/>
    <lineage>
        <taxon>Eukaryota</taxon>
        <taxon>Metazoa</taxon>
        <taxon>Chordata</taxon>
        <taxon>Tunicata</taxon>
        <taxon>Ascidiacea</taxon>
        <taxon>Phlebobranchia</taxon>
        <taxon>Ascidiidae</taxon>
        <taxon>Phallusia</taxon>
    </lineage>
</organism>
<evidence type="ECO:0000313" key="4">
    <source>
        <dbReference type="EMBL" id="CAB3227654.1"/>
    </source>
</evidence>
<dbReference type="AlphaFoldDB" id="A0A6F9D7L1"/>
<dbReference type="GO" id="GO:0043488">
    <property type="term" value="P:regulation of mRNA stability"/>
    <property type="evidence" value="ECO:0007669"/>
    <property type="project" value="TreeGrafter"/>
</dbReference>
<feature type="region of interest" description="Disordered" evidence="2">
    <location>
        <begin position="1"/>
        <end position="40"/>
    </location>
</feature>
<dbReference type="PROSITE" id="PS51857">
    <property type="entry name" value="CSD_2"/>
    <property type="match status" value="1"/>
</dbReference>
<dbReference type="SMART" id="SM00357">
    <property type="entry name" value="CSP"/>
    <property type="match status" value="1"/>
</dbReference>
<dbReference type="PANTHER" id="PTHR12962:SF1">
    <property type="entry name" value="COLD SHOCK DOMAIN-CONTAINING PROTEIN CG9705"/>
    <property type="match status" value="1"/>
</dbReference>
<name>A0A6F9D7L1_9ASCI</name>
<keyword evidence="1" id="KW-0597">Phosphoprotein</keyword>
<evidence type="ECO:0000256" key="1">
    <source>
        <dbReference type="ARBA" id="ARBA00022553"/>
    </source>
</evidence>
<feature type="domain" description="CSD" evidence="3">
    <location>
        <begin position="75"/>
        <end position="143"/>
    </location>
</feature>
<dbReference type="EMBL" id="LR783582">
    <property type="protein sequence ID" value="CAB3227654.1"/>
    <property type="molecule type" value="mRNA"/>
</dbReference>
<dbReference type="FunFam" id="2.40.50.140:FF:000086">
    <property type="entry name" value="Cold shock domain-containing protein C2"/>
    <property type="match status" value="1"/>
</dbReference>
<accession>A0A6F9D7L1</accession>
<dbReference type="Gene3D" id="2.40.50.140">
    <property type="entry name" value="Nucleic acid-binding proteins"/>
    <property type="match status" value="1"/>
</dbReference>